<evidence type="ECO:0000313" key="3">
    <source>
        <dbReference type="Proteomes" id="UP000225872"/>
    </source>
</evidence>
<evidence type="ECO:0000313" key="2">
    <source>
        <dbReference type="EMBL" id="PGS98512.1"/>
    </source>
</evidence>
<dbReference type="EMBL" id="NULO01000065">
    <property type="protein sequence ID" value="PGS98512.1"/>
    <property type="molecule type" value="Genomic_DNA"/>
</dbReference>
<proteinExistence type="predicted"/>
<comment type="caution">
    <text evidence="2">The sequence shown here is derived from an EMBL/GenBank/DDBJ whole genome shotgun (WGS) entry which is preliminary data.</text>
</comment>
<organism evidence="2 3">
    <name type="scientific">Bacillus cereus</name>
    <dbReference type="NCBI Taxonomy" id="1396"/>
    <lineage>
        <taxon>Bacteria</taxon>
        <taxon>Bacillati</taxon>
        <taxon>Bacillota</taxon>
        <taxon>Bacilli</taxon>
        <taxon>Bacillales</taxon>
        <taxon>Bacillaceae</taxon>
        <taxon>Bacillus</taxon>
        <taxon>Bacillus cereus group</taxon>
    </lineage>
</organism>
<protein>
    <submittedName>
        <fullName evidence="2">Uncharacterized protein</fullName>
    </submittedName>
</protein>
<feature type="transmembrane region" description="Helical" evidence="1">
    <location>
        <begin position="6"/>
        <end position="23"/>
    </location>
</feature>
<gene>
    <name evidence="2" type="ORF">COD09_19475</name>
</gene>
<reference evidence="2 3" key="1">
    <citation type="submission" date="2017-09" db="EMBL/GenBank/DDBJ databases">
        <title>Large-scale bioinformatics analysis of Bacillus genomes uncovers conserved roles of natural products in bacterial physiology.</title>
        <authorList>
            <consortium name="Agbiome Team Llc"/>
            <person name="Bleich R.M."/>
            <person name="Grubbs K.J."/>
            <person name="Santa Maria K.C."/>
            <person name="Allen S.E."/>
            <person name="Farag S."/>
            <person name="Shank E.A."/>
            <person name="Bowers A."/>
        </authorList>
    </citation>
    <scope>NUCLEOTIDE SEQUENCE [LARGE SCALE GENOMIC DNA]</scope>
    <source>
        <strain evidence="2 3">AFS041432</strain>
    </source>
</reference>
<evidence type="ECO:0000256" key="1">
    <source>
        <dbReference type="SAM" id="Phobius"/>
    </source>
</evidence>
<name>A0A2C1DDJ0_BACCE</name>
<dbReference type="AlphaFoldDB" id="A0A2C1DDJ0"/>
<keyword evidence="1" id="KW-1133">Transmembrane helix</keyword>
<keyword evidence="1" id="KW-0472">Membrane</keyword>
<keyword evidence="1" id="KW-0812">Transmembrane</keyword>
<accession>A0A2C1DDJ0</accession>
<dbReference type="Proteomes" id="UP000225872">
    <property type="component" value="Unassembled WGS sequence"/>
</dbReference>
<sequence length="36" mass="3888">MKGVCVMIVIVIVNVMGLALLNGGKHSYHYATRADI</sequence>